<evidence type="ECO:0000256" key="1">
    <source>
        <dbReference type="SAM" id="Phobius"/>
    </source>
</evidence>
<keyword evidence="1" id="KW-1133">Transmembrane helix</keyword>
<accession>A0A427AMK8</accession>
<dbReference type="PANTHER" id="PTHR36887">
    <property type="entry name" value="OS01G0532300 PROTEIN"/>
    <property type="match status" value="1"/>
</dbReference>
<keyword evidence="1" id="KW-0472">Membrane</keyword>
<evidence type="ECO:0000313" key="3">
    <source>
        <dbReference type="Proteomes" id="UP000287651"/>
    </source>
</evidence>
<keyword evidence="1" id="KW-0812">Transmembrane</keyword>
<dbReference type="AlphaFoldDB" id="A0A427AMK8"/>
<evidence type="ECO:0000313" key="2">
    <source>
        <dbReference type="EMBL" id="RRT77498.1"/>
    </source>
</evidence>
<evidence type="ECO:0008006" key="4">
    <source>
        <dbReference type="Google" id="ProtNLM"/>
    </source>
</evidence>
<feature type="transmembrane region" description="Helical" evidence="1">
    <location>
        <begin position="62"/>
        <end position="80"/>
    </location>
</feature>
<dbReference type="InterPro" id="IPR008480">
    <property type="entry name" value="DUF761_pln"/>
</dbReference>
<proteinExistence type="predicted"/>
<protein>
    <recommendedName>
        <fullName evidence="4">DUF4408 domain-containing protein</fullName>
    </recommendedName>
</protein>
<dbReference type="EMBL" id="AMZH03001914">
    <property type="protein sequence ID" value="RRT77498.1"/>
    <property type="molecule type" value="Genomic_DNA"/>
</dbReference>
<feature type="transmembrane region" description="Helical" evidence="1">
    <location>
        <begin position="86"/>
        <end position="108"/>
    </location>
</feature>
<gene>
    <name evidence="2" type="ORF">B296_00003454</name>
</gene>
<sequence length="241" mass="26610">MQTIYPQQQSNISSAHGLVLSLKTFSILRLCSINVPPRFPPCHYHCSPPEGLAMEKLPRSQVAKGAFLLVLLLFVPFISSSLRTSYLYFLLNILIVALGVEAGFLDAISRHQEEKKAQNTAAAPAAGGAAPVVAANHWAEVVNPRERAPQQMPVVHKSAKVAPGAQTLKRCPSKPSLFFIGGFEGDSAGKQWEEEEEESGELSKQELFAKAEAFIGNFYTQLKMQREDSWNKIQGLYHRAF</sequence>
<dbReference type="Proteomes" id="UP000287651">
    <property type="component" value="Unassembled WGS sequence"/>
</dbReference>
<organism evidence="2 3">
    <name type="scientific">Ensete ventricosum</name>
    <name type="common">Abyssinian banana</name>
    <name type="synonym">Musa ensete</name>
    <dbReference type="NCBI Taxonomy" id="4639"/>
    <lineage>
        <taxon>Eukaryota</taxon>
        <taxon>Viridiplantae</taxon>
        <taxon>Streptophyta</taxon>
        <taxon>Embryophyta</taxon>
        <taxon>Tracheophyta</taxon>
        <taxon>Spermatophyta</taxon>
        <taxon>Magnoliopsida</taxon>
        <taxon>Liliopsida</taxon>
        <taxon>Zingiberales</taxon>
        <taxon>Musaceae</taxon>
        <taxon>Ensete</taxon>
    </lineage>
</organism>
<reference evidence="2 3" key="1">
    <citation type="journal article" date="2014" name="Agronomy (Basel)">
        <title>A Draft Genome Sequence for Ensete ventricosum, the Drought-Tolerant Tree Against Hunger.</title>
        <authorList>
            <person name="Harrison J."/>
            <person name="Moore K.A."/>
            <person name="Paszkiewicz K."/>
            <person name="Jones T."/>
            <person name="Grant M."/>
            <person name="Ambacheew D."/>
            <person name="Muzemil S."/>
            <person name="Studholme D.J."/>
        </authorList>
    </citation>
    <scope>NUCLEOTIDE SEQUENCE [LARGE SCALE GENOMIC DNA]</scope>
</reference>
<dbReference type="PANTHER" id="PTHR36887:SF1">
    <property type="entry name" value="OS01G0532300 PROTEIN"/>
    <property type="match status" value="1"/>
</dbReference>
<name>A0A427AMK8_ENSVE</name>
<dbReference type="Pfam" id="PF05553">
    <property type="entry name" value="DUF761"/>
    <property type="match status" value="1"/>
</dbReference>
<comment type="caution">
    <text evidence="2">The sequence shown here is derived from an EMBL/GenBank/DDBJ whole genome shotgun (WGS) entry which is preliminary data.</text>
</comment>